<dbReference type="PANTHER" id="PTHR47515">
    <property type="entry name" value="LOW CALCIUM RESPONSE LOCUS PROTEIN T"/>
    <property type="match status" value="1"/>
</dbReference>
<evidence type="ECO:0000256" key="1">
    <source>
        <dbReference type="SAM" id="MobiDB-lite"/>
    </source>
</evidence>
<dbReference type="InterPro" id="IPR001584">
    <property type="entry name" value="Integrase_cat-core"/>
</dbReference>
<dbReference type="PANTHER" id="PTHR47515:SF1">
    <property type="entry name" value="BLR2054 PROTEIN"/>
    <property type="match status" value="1"/>
</dbReference>
<dbReference type="AlphaFoldDB" id="A0A840VFF9"/>
<evidence type="ECO:0000313" key="3">
    <source>
        <dbReference type="EMBL" id="MBB5374554.1"/>
    </source>
</evidence>
<dbReference type="EMBL" id="JACHFJ010000029">
    <property type="protein sequence ID" value="MBB5374554.1"/>
    <property type="molecule type" value="Genomic_DNA"/>
</dbReference>
<accession>A0A840VFF9</accession>
<dbReference type="InterPro" id="IPR012337">
    <property type="entry name" value="RNaseH-like_sf"/>
</dbReference>
<keyword evidence="4" id="KW-1185">Reference proteome</keyword>
<dbReference type="Proteomes" id="UP000553706">
    <property type="component" value="Unassembled WGS sequence"/>
</dbReference>
<dbReference type="SUPFAM" id="SSF53098">
    <property type="entry name" value="Ribonuclease H-like"/>
    <property type="match status" value="1"/>
</dbReference>
<name>A0A840VFF9_9PROT</name>
<sequence length="104" mass="11694">MIVSDNGTEMTSNAILTWQEKRSVLWHYIAPGKPQQNGFIESFNGRFRDECLNEHLFRNLGHAGRPSRLGAPTITPSGPTPASAAWRRRLSLNTPARHTSTRRP</sequence>
<dbReference type="Pfam" id="PF13683">
    <property type="entry name" value="rve_3"/>
    <property type="match status" value="1"/>
</dbReference>
<evidence type="ECO:0000313" key="4">
    <source>
        <dbReference type="Proteomes" id="UP000553706"/>
    </source>
</evidence>
<comment type="caution">
    <text evidence="3">The sequence shown here is derived from an EMBL/GenBank/DDBJ whole genome shotgun (WGS) entry which is preliminary data.</text>
</comment>
<protein>
    <submittedName>
        <fullName evidence="3">Transposase InsO family protein</fullName>
    </submittedName>
</protein>
<feature type="domain" description="Integrase catalytic" evidence="2">
    <location>
        <begin position="1"/>
        <end position="104"/>
    </location>
</feature>
<dbReference type="GO" id="GO:0015074">
    <property type="term" value="P:DNA integration"/>
    <property type="evidence" value="ECO:0007669"/>
    <property type="project" value="InterPro"/>
</dbReference>
<gene>
    <name evidence="3" type="ORF">HNP71_002836</name>
</gene>
<evidence type="ECO:0000259" key="2">
    <source>
        <dbReference type="PROSITE" id="PS50994"/>
    </source>
</evidence>
<organism evidence="3 4">
    <name type="scientific">Acidocella aromatica</name>
    <dbReference type="NCBI Taxonomy" id="1303579"/>
    <lineage>
        <taxon>Bacteria</taxon>
        <taxon>Pseudomonadati</taxon>
        <taxon>Pseudomonadota</taxon>
        <taxon>Alphaproteobacteria</taxon>
        <taxon>Acetobacterales</taxon>
        <taxon>Acidocellaceae</taxon>
        <taxon>Acidocella</taxon>
    </lineage>
</organism>
<feature type="region of interest" description="Disordered" evidence="1">
    <location>
        <begin position="62"/>
        <end position="104"/>
    </location>
</feature>
<dbReference type="InterPro" id="IPR036397">
    <property type="entry name" value="RNaseH_sf"/>
</dbReference>
<reference evidence="3 4" key="1">
    <citation type="submission" date="2020-08" db="EMBL/GenBank/DDBJ databases">
        <title>Genomic Encyclopedia of Type Strains, Phase IV (KMG-IV): sequencing the most valuable type-strain genomes for metagenomic binning, comparative biology and taxonomic classification.</title>
        <authorList>
            <person name="Goeker M."/>
        </authorList>
    </citation>
    <scope>NUCLEOTIDE SEQUENCE [LARGE SCALE GENOMIC DNA]</scope>
    <source>
        <strain evidence="3 4">DSM 27026</strain>
    </source>
</reference>
<proteinExistence type="predicted"/>
<dbReference type="GO" id="GO:0003676">
    <property type="term" value="F:nucleic acid binding"/>
    <property type="evidence" value="ECO:0007669"/>
    <property type="project" value="InterPro"/>
</dbReference>
<dbReference type="PROSITE" id="PS50994">
    <property type="entry name" value="INTEGRASE"/>
    <property type="match status" value="1"/>
</dbReference>
<dbReference type="Gene3D" id="3.30.420.10">
    <property type="entry name" value="Ribonuclease H-like superfamily/Ribonuclease H"/>
    <property type="match status" value="1"/>
</dbReference>